<name>A0A246JFB0_9BURK</name>
<comment type="caution">
    <text evidence="2">The sequence shown here is derived from an EMBL/GenBank/DDBJ whole genome shotgun (WGS) entry which is preliminary data.</text>
</comment>
<keyword evidence="1" id="KW-0812">Transmembrane</keyword>
<evidence type="ECO:0000256" key="1">
    <source>
        <dbReference type="SAM" id="Phobius"/>
    </source>
</evidence>
<dbReference type="OrthoDB" id="3034721at2"/>
<evidence type="ECO:0008006" key="4">
    <source>
        <dbReference type="Google" id="ProtNLM"/>
    </source>
</evidence>
<dbReference type="AlphaFoldDB" id="A0A246JFB0"/>
<organism evidence="2 3">
    <name type="scientific">Roseateles aquatilis</name>
    <dbReference type="NCBI Taxonomy" id="431061"/>
    <lineage>
        <taxon>Bacteria</taxon>
        <taxon>Pseudomonadati</taxon>
        <taxon>Pseudomonadota</taxon>
        <taxon>Betaproteobacteria</taxon>
        <taxon>Burkholderiales</taxon>
        <taxon>Sphaerotilaceae</taxon>
        <taxon>Roseateles</taxon>
    </lineage>
</organism>
<dbReference type="InterPro" id="IPR046730">
    <property type="entry name" value="DUF6622"/>
</dbReference>
<feature type="transmembrane region" description="Helical" evidence="1">
    <location>
        <begin position="135"/>
        <end position="154"/>
    </location>
</feature>
<dbReference type="Proteomes" id="UP000197468">
    <property type="component" value="Unassembled WGS sequence"/>
</dbReference>
<keyword evidence="1" id="KW-1133">Transmembrane helix</keyword>
<feature type="transmembrane region" description="Helical" evidence="1">
    <location>
        <begin position="106"/>
        <end position="129"/>
    </location>
</feature>
<gene>
    <name evidence="2" type="ORF">CDN99_09370</name>
</gene>
<evidence type="ECO:0000313" key="2">
    <source>
        <dbReference type="EMBL" id="OWQ91366.1"/>
    </source>
</evidence>
<protein>
    <recommendedName>
        <fullName evidence="4">DUF1453 domain-containing protein</fullName>
    </recommendedName>
</protein>
<reference evidence="2 3" key="1">
    <citation type="journal article" date="2008" name="Int. J. Syst. Evol. Microbiol.">
        <title>Description of Roseateles aquatilis sp. nov. and Roseateles terrae sp. nov., in the class Betaproteobacteria, and emended description of the genus Roseateles.</title>
        <authorList>
            <person name="Gomila M."/>
            <person name="Bowien B."/>
            <person name="Falsen E."/>
            <person name="Moore E.R."/>
            <person name="Lalucat J."/>
        </authorList>
    </citation>
    <scope>NUCLEOTIDE SEQUENCE [LARGE SCALE GENOMIC DNA]</scope>
    <source>
        <strain evidence="2 3">CCUG 48205</strain>
    </source>
</reference>
<feature type="transmembrane region" description="Helical" evidence="1">
    <location>
        <begin position="63"/>
        <end position="85"/>
    </location>
</feature>
<feature type="transmembrane region" description="Helical" evidence="1">
    <location>
        <begin position="41"/>
        <end position="57"/>
    </location>
</feature>
<feature type="transmembrane region" description="Helical" evidence="1">
    <location>
        <begin position="6"/>
        <end position="29"/>
    </location>
</feature>
<evidence type="ECO:0000313" key="3">
    <source>
        <dbReference type="Proteomes" id="UP000197468"/>
    </source>
</evidence>
<keyword evidence="3" id="KW-1185">Reference proteome</keyword>
<sequence>MHHPSLLDILGHIPLFVWGILAFILVMGLRQTRTTAMTARRLMILPLAWFCFGAWGVDSAFGLVSAAGLAWVLGLAGGVAAVRALKWPGNARFDDATQRFVVPGSWVPLGLMLGIFTLKFASGMSLALHPEIARHLSFAVGSSAVFGLFSGAFLGRSINILGARPRALAAVAA</sequence>
<dbReference type="Pfam" id="PF20327">
    <property type="entry name" value="DUF6622"/>
    <property type="match status" value="1"/>
</dbReference>
<keyword evidence="1" id="KW-0472">Membrane</keyword>
<dbReference type="RefSeq" id="WP_088384593.1">
    <property type="nucleotide sequence ID" value="NZ_NIOF01000003.1"/>
</dbReference>
<proteinExistence type="predicted"/>
<dbReference type="EMBL" id="NIOF01000003">
    <property type="protein sequence ID" value="OWQ91366.1"/>
    <property type="molecule type" value="Genomic_DNA"/>
</dbReference>
<accession>A0A246JFB0</accession>